<reference evidence="1 2" key="1">
    <citation type="submission" date="2020-02" db="EMBL/GenBank/DDBJ databases">
        <title>Draft genome sequence of Haematococcus lacustris strain NIES-144.</title>
        <authorList>
            <person name="Morimoto D."/>
            <person name="Nakagawa S."/>
            <person name="Yoshida T."/>
            <person name="Sawayama S."/>
        </authorList>
    </citation>
    <scope>NUCLEOTIDE SEQUENCE [LARGE SCALE GENOMIC DNA]</scope>
    <source>
        <strain evidence="1 2">NIES-144</strain>
    </source>
</reference>
<gene>
    <name evidence="1" type="ORF">HaLaN_04093</name>
</gene>
<protein>
    <submittedName>
        <fullName evidence="1">WD_REPEATS_REGION domain-containing protein</fullName>
    </submittedName>
</protein>
<dbReference type="EMBL" id="BLLF01000203">
    <property type="protein sequence ID" value="GFH09028.1"/>
    <property type="molecule type" value="Genomic_DNA"/>
</dbReference>
<comment type="caution">
    <text evidence="1">The sequence shown here is derived from an EMBL/GenBank/DDBJ whole genome shotgun (WGS) entry which is preliminary data.</text>
</comment>
<dbReference type="InterPro" id="IPR011047">
    <property type="entry name" value="Quinoprotein_ADH-like_sf"/>
</dbReference>
<accession>A0A699YMD9</accession>
<dbReference type="AlphaFoldDB" id="A0A699YMD9"/>
<keyword evidence="2" id="KW-1185">Reference proteome</keyword>
<organism evidence="1 2">
    <name type="scientific">Haematococcus lacustris</name>
    <name type="common">Green alga</name>
    <name type="synonym">Haematococcus pluvialis</name>
    <dbReference type="NCBI Taxonomy" id="44745"/>
    <lineage>
        <taxon>Eukaryota</taxon>
        <taxon>Viridiplantae</taxon>
        <taxon>Chlorophyta</taxon>
        <taxon>core chlorophytes</taxon>
        <taxon>Chlorophyceae</taxon>
        <taxon>CS clade</taxon>
        <taxon>Chlamydomonadales</taxon>
        <taxon>Haematococcaceae</taxon>
        <taxon>Haematococcus</taxon>
    </lineage>
</organism>
<dbReference type="Proteomes" id="UP000485058">
    <property type="component" value="Unassembled WGS sequence"/>
</dbReference>
<evidence type="ECO:0000313" key="1">
    <source>
        <dbReference type="EMBL" id="GFH09028.1"/>
    </source>
</evidence>
<dbReference type="SUPFAM" id="SSF50998">
    <property type="entry name" value="Quinoprotein alcohol dehydrogenase-like"/>
    <property type="match status" value="1"/>
</dbReference>
<proteinExistence type="predicted"/>
<name>A0A699YMD9_HAELA</name>
<evidence type="ECO:0000313" key="2">
    <source>
        <dbReference type="Proteomes" id="UP000485058"/>
    </source>
</evidence>
<sequence length="109" mass="11883">MEGCHTLVLDMRPAQPRATCYSALHECTLADISDRPSLCSAANWGKNEVVVGSSDHALYVIDAEKGTKKRQLYNKSSGHSECVAWPTLQELKPPSTLTLTVQIPRNGST</sequence>